<proteinExistence type="predicted"/>
<evidence type="ECO:0000313" key="2">
    <source>
        <dbReference type="Proteomes" id="UP000247409"/>
    </source>
</evidence>
<reference evidence="1 2" key="1">
    <citation type="journal article" date="2018" name="Mol. Biol. Evol.">
        <title>Analysis of the draft genome of the red seaweed Gracilariopsis chorda provides insights into genome size evolution in Rhodophyta.</title>
        <authorList>
            <person name="Lee J."/>
            <person name="Yang E.C."/>
            <person name="Graf L."/>
            <person name="Yang J.H."/>
            <person name="Qiu H."/>
            <person name="Zel Zion U."/>
            <person name="Chan C.X."/>
            <person name="Stephens T.G."/>
            <person name="Weber A.P.M."/>
            <person name="Boo G.H."/>
            <person name="Boo S.M."/>
            <person name="Kim K.M."/>
            <person name="Shin Y."/>
            <person name="Jung M."/>
            <person name="Lee S.J."/>
            <person name="Yim H.S."/>
            <person name="Lee J.H."/>
            <person name="Bhattacharya D."/>
            <person name="Yoon H.S."/>
        </authorList>
    </citation>
    <scope>NUCLEOTIDE SEQUENCE [LARGE SCALE GENOMIC DNA]</scope>
    <source>
        <strain evidence="1 2">SKKU-2015</strain>
        <tissue evidence="1">Whole body</tissue>
    </source>
</reference>
<gene>
    <name evidence="1" type="ORF">BWQ96_09456</name>
</gene>
<keyword evidence="2" id="KW-1185">Reference proteome</keyword>
<sequence>MDFEELWLAAVSEQKDRADPQAPHVFSSADMARAHEGVEVSQCENEDAEYILLACKAASHEHNIELRDVRGHEGRDLTLTFPSFEGCCRHPMLSHLEARCVALMRNRCKSASIMTLSFLDNVSPTGRFIVTPRGTRVTGTNLEEDRILCVTHGPTCVSKHDDPISEDDPLGPLHRLMLNSCRGVRRRLAAFRCSRCDNVSRSAVLALLRAGEHIAGTVDNLVTAAKAGVPASEVVWTFSGAHGGDHAVVTVAQLREIGGLDDAPFDAYHRRPGIDEDNVAELVLTAAHRQIVGRRTGCPPRANMQAERNCLERRLLDYFKQTILNNPSKPTLYAMRAAALEALVLVSGLRPTLQSLVTSSLAEEMAAEGAAEFYGAMQLDKVLGLEREELEEFSRPLGAAGNKGRTHRTRFLIKTACARVTSAGEETVLGHEEVLHDPDVLHRDYVTGNLELDLLRISDHLTELSTLINNDTEIRMLNLLVIGAELIGDKLEKESSVNFYGLTITGTGDGGICVTGDEDLLIQFPNLCALNGHIDVFGTMISFMLGGSTDDVIDVKAPALCIPERTLFVRNTLRRLQEAGLSRSQAIETAVATAKVLAVRRGQEFERKVLVDADVMQMLERVRGCLVEAETGLDIADVARTDGNPSIDHYGADSSVLSEVQSSQLNGSGFKLLDFTQNRERYGRLKVVEDAMSFSHEGQRYFAYCREGRVFVRKRWLLEKPRQRLGGSKIGLTVMGTGMVIELKEKAPKWCDADAMDLIMFRAKEGSKLGLWVWSKILSGNIRYKPTEDSCMWNRDASSEDATVTGRWSVPRWVLQYMLVMENRQNVQGNDNVHRDEILVQAGDDMPLFRLFDNGRTRYNCERVSSSEVRRLEHRKAFFEPSMSCAGANHPLRTRQSDVS</sequence>
<dbReference type="EMBL" id="NBIV01000258">
    <property type="protein sequence ID" value="PXF40834.1"/>
    <property type="molecule type" value="Genomic_DNA"/>
</dbReference>
<evidence type="ECO:0000313" key="1">
    <source>
        <dbReference type="EMBL" id="PXF40834.1"/>
    </source>
</evidence>
<accession>A0A2V3IFI1</accession>
<organism evidence="1 2">
    <name type="scientific">Gracilariopsis chorda</name>
    <dbReference type="NCBI Taxonomy" id="448386"/>
    <lineage>
        <taxon>Eukaryota</taxon>
        <taxon>Rhodophyta</taxon>
        <taxon>Florideophyceae</taxon>
        <taxon>Rhodymeniophycidae</taxon>
        <taxon>Gracilariales</taxon>
        <taxon>Gracilariaceae</taxon>
        <taxon>Gracilariopsis</taxon>
    </lineage>
</organism>
<dbReference type="AlphaFoldDB" id="A0A2V3IFI1"/>
<dbReference type="Proteomes" id="UP000247409">
    <property type="component" value="Unassembled WGS sequence"/>
</dbReference>
<comment type="caution">
    <text evidence="1">The sequence shown here is derived from an EMBL/GenBank/DDBJ whole genome shotgun (WGS) entry which is preliminary data.</text>
</comment>
<protein>
    <submittedName>
        <fullName evidence="1">Uncharacterized protein</fullName>
    </submittedName>
</protein>
<name>A0A2V3IFI1_9FLOR</name>